<comment type="subcellular location">
    <subcellularLocation>
        <location evidence="1">Nucleus</location>
    </subcellularLocation>
</comment>
<evidence type="ECO:0000313" key="10">
    <source>
        <dbReference type="Proteomes" id="UP000238479"/>
    </source>
</evidence>
<name>A0A2P6PM87_ROSCH</name>
<evidence type="ECO:0000256" key="2">
    <source>
        <dbReference type="ARBA" id="ARBA00023015"/>
    </source>
</evidence>
<dbReference type="Proteomes" id="UP000238479">
    <property type="component" value="Chromosome 6"/>
</dbReference>
<dbReference type="EMBL" id="PDCK01000044">
    <property type="protein sequence ID" value="PRQ23041.1"/>
    <property type="molecule type" value="Genomic_DNA"/>
</dbReference>
<keyword evidence="2" id="KW-0805">Transcription regulation</keyword>
<feature type="domain" description="TF-B3" evidence="8">
    <location>
        <begin position="97"/>
        <end position="188"/>
    </location>
</feature>
<accession>A0A2P6PM87</accession>
<gene>
    <name evidence="9" type="ORF">RchiOBHm_Chr6g0256841</name>
</gene>
<keyword evidence="10" id="KW-1185">Reference proteome</keyword>
<comment type="caution">
    <text evidence="9">The sequence shown here is derived from an EMBL/GenBank/DDBJ whole genome shotgun (WGS) entry which is preliminary data.</text>
</comment>
<dbReference type="Pfam" id="PF02362">
    <property type="entry name" value="B3"/>
    <property type="match status" value="1"/>
</dbReference>
<dbReference type="GO" id="GO:0005634">
    <property type="term" value="C:nucleus"/>
    <property type="evidence" value="ECO:0007669"/>
    <property type="project" value="UniProtKB-SubCell"/>
</dbReference>
<dbReference type="STRING" id="74649.A0A2P6PM87"/>
<keyword evidence="3" id="KW-0238">DNA-binding</keyword>
<dbReference type="Gene3D" id="2.40.330.10">
    <property type="entry name" value="DNA-binding pseudobarrel domain"/>
    <property type="match status" value="1"/>
</dbReference>
<dbReference type="InterPro" id="IPR044837">
    <property type="entry name" value="REM16-like"/>
</dbReference>
<dbReference type="PANTHER" id="PTHR31391">
    <property type="entry name" value="B3 DOMAIN-CONTAINING PROTEIN OS11G0197600-RELATED"/>
    <property type="match status" value="1"/>
</dbReference>
<protein>
    <submittedName>
        <fullName evidence="9">Putative transcription factor B3-Domain family</fullName>
    </submittedName>
</protein>
<keyword evidence="5" id="KW-0539">Nucleus</keyword>
<dbReference type="AlphaFoldDB" id="A0A2P6PM87"/>
<evidence type="ECO:0000256" key="1">
    <source>
        <dbReference type="ARBA" id="ARBA00004123"/>
    </source>
</evidence>
<feature type="region of interest" description="Disordered" evidence="7">
    <location>
        <begin position="1"/>
        <end position="35"/>
    </location>
</feature>
<dbReference type="CDD" id="cd10017">
    <property type="entry name" value="B3_DNA"/>
    <property type="match status" value="1"/>
</dbReference>
<keyword evidence="6" id="KW-0175">Coiled coil</keyword>
<evidence type="ECO:0000256" key="4">
    <source>
        <dbReference type="ARBA" id="ARBA00023163"/>
    </source>
</evidence>
<evidence type="ECO:0000313" key="9">
    <source>
        <dbReference type="EMBL" id="PRQ23041.1"/>
    </source>
</evidence>
<dbReference type="PANTHER" id="PTHR31391:SF101">
    <property type="entry name" value="B3 DOMAIN-CONTAINING PROTEIN OS01G0234100"/>
    <property type="match status" value="1"/>
</dbReference>
<reference evidence="9 10" key="1">
    <citation type="journal article" date="2018" name="Nat. Genet.">
        <title>The Rosa genome provides new insights in the design of modern roses.</title>
        <authorList>
            <person name="Bendahmane M."/>
        </authorList>
    </citation>
    <scope>NUCLEOTIDE SEQUENCE [LARGE SCALE GENOMIC DNA]</scope>
    <source>
        <strain evidence="10">cv. Old Blush</strain>
    </source>
</reference>
<feature type="coiled-coil region" evidence="6">
    <location>
        <begin position="386"/>
        <end position="427"/>
    </location>
</feature>
<proteinExistence type="predicted"/>
<dbReference type="Gramene" id="PRQ23041">
    <property type="protein sequence ID" value="PRQ23041"/>
    <property type="gene ID" value="RchiOBHm_Chr6g0256841"/>
</dbReference>
<keyword evidence="4" id="KW-0804">Transcription</keyword>
<dbReference type="OMA" id="KFCDRHL"/>
<evidence type="ECO:0000259" key="8">
    <source>
        <dbReference type="PROSITE" id="PS50863"/>
    </source>
</evidence>
<evidence type="ECO:0000256" key="7">
    <source>
        <dbReference type="SAM" id="MobiDB-lite"/>
    </source>
</evidence>
<dbReference type="InterPro" id="IPR003340">
    <property type="entry name" value="B3_DNA-bd"/>
</dbReference>
<evidence type="ECO:0000256" key="6">
    <source>
        <dbReference type="SAM" id="Coils"/>
    </source>
</evidence>
<dbReference type="GO" id="GO:0003677">
    <property type="term" value="F:DNA binding"/>
    <property type="evidence" value="ECO:0007669"/>
    <property type="project" value="UniProtKB-KW"/>
</dbReference>
<sequence length="451" mass="50394">MAIVQEQKQSSKVLQIKRGRSPNKEEKLLKRKSSCLKQTTKNNMVNAKSIKSESSLKPKRLKRATEESVYDTSQAQLSVLERAKEIEASLAPAFPTLIKVMLPSHVTGGFWLGLPKKFCCVHLPKHDTMIALEDESGEEYQTKYLADKVGLSGGWRGFSIAHKLVEGDVVVFHRVTPSKFKVYIVRSKGSDESDCSLGLMNLGVCIKEMDTGDITTCEGAEYEDIRPISVENPQNYNTIACNTKSSPIADLSENDTGSLGSEVFDGIRLAESVIPFKEVSSLENFNIIVDGFIINSEFPKPVLAKYYDLCCGQNAYLHEHLLDGLNWQLITGAISEITTIAEGIRTCKASTLECNFPTWNKTLQAFEVFGMNVGFLRTRLDKLASLASESKRGKEARHEREQAEIEMRTLEAKLLEVKRTISRLLEVETETQNVSSEKLEDMLQQVAKAPW</sequence>
<dbReference type="InterPro" id="IPR015300">
    <property type="entry name" value="DNA-bd_pseudobarrel_sf"/>
</dbReference>
<dbReference type="SUPFAM" id="SSF101936">
    <property type="entry name" value="DNA-binding pseudobarrel domain"/>
    <property type="match status" value="1"/>
</dbReference>
<dbReference type="SMART" id="SM01019">
    <property type="entry name" value="B3"/>
    <property type="match status" value="1"/>
</dbReference>
<evidence type="ECO:0000256" key="5">
    <source>
        <dbReference type="ARBA" id="ARBA00023242"/>
    </source>
</evidence>
<dbReference type="PROSITE" id="PS50863">
    <property type="entry name" value="B3"/>
    <property type="match status" value="1"/>
</dbReference>
<organism evidence="9 10">
    <name type="scientific">Rosa chinensis</name>
    <name type="common">China rose</name>
    <dbReference type="NCBI Taxonomy" id="74649"/>
    <lineage>
        <taxon>Eukaryota</taxon>
        <taxon>Viridiplantae</taxon>
        <taxon>Streptophyta</taxon>
        <taxon>Embryophyta</taxon>
        <taxon>Tracheophyta</taxon>
        <taxon>Spermatophyta</taxon>
        <taxon>Magnoliopsida</taxon>
        <taxon>eudicotyledons</taxon>
        <taxon>Gunneridae</taxon>
        <taxon>Pentapetalae</taxon>
        <taxon>rosids</taxon>
        <taxon>fabids</taxon>
        <taxon>Rosales</taxon>
        <taxon>Rosaceae</taxon>
        <taxon>Rosoideae</taxon>
        <taxon>Rosoideae incertae sedis</taxon>
        <taxon>Rosa</taxon>
    </lineage>
</organism>
<evidence type="ECO:0000256" key="3">
    <source>
        <dbReference type="ARBA" id="ARBA00023125"/>
    </source>
</evidence>
<feature type="compositionally biased region" description="Polar residues" evidence="7">
    <location>
        <begin position="1"/>
        <end position="13"/>
    </location>
</feature>